<keyword evidence="2" id="KW-1185">Reference proteome</keyword>
<dbReference type="RefSeq" id="WP_167222802.1">
    <property type="nucleotide sequence ID" value="NZ_VUYU01000003.1"/>
</dbReference>
<protein>
    <recommendedName>
        <fullName evidence="3">HK97 gp10 family phage protein</fullName>
    </recommendedName>
</protein>
<organism evidence="1 2">
    <name type="scientific">Massilia rubra</name>
    <dbReference type="NCBI Taxonomy" id="2607910"/>
    <lineage>
        <taxon>Bacteria</taxon>
        <taxon>Pseudomonadati</taxon>
        <taxon>Pseudomonadota</taxon>
        <taxon>Betaproteobacteria</taxon>
        <taxon>Burkholderiales</taxon>
        <taxon>Oxalobacteraceae</taxon>
        <taxon>Telluria group</taxon>
        <taxon>Massilia</taxon>
    </lineage>
</organism>
<accession>A0ABX0LM29</accession>
<evidence type="ECO:0000313" key="2">
    <source>
        <dbReference type="Proteomes" id="UP000785613"/>
    </source>
</evidence>
<gene>
    <name evidence="1" type="ORF">F0185_06825</name>
</gene>
<proteinExistence type="predicted"/>
<name>A0ABX0LM29_9BURK</name>
<reference evidence="1 2" key="1">
    <citation type="submission" date="2019-09" db="EMBL/GenBank/DDBJ databases">
        <title>Taxonomy of Antarctic Massilia spp.: description of Massilia rubra sp. nov., Massilia aquatica sp. nov., Massilia mucilaginosa sp. nov., Massilia frigida sp. nov. isolated from streams, lakes and regoliths.</title>
        <authorList>
            <person name="Holochova P."/>
            <person name="Sedlacek I."/>
            <person name="Kralova S."/>
            <person name="Maslanova I."/>
            <person name="Busse H.-J."/>
            <person name="Stankova E."/>
            <person name="Vrbovska V."/>
            <person name="Kovarovic V."/>
            <person name="Bartak M."/>
            <person name="Svec P."/>
            <person name="Pantucek R."/>
        </authorList>
    </citation>
    <scope>NUCLEOTIDE SEQUENCE [LARGE SCALE GENOMIC DNA]</scope>
    <source>
        <strain evidence="1 2">CCM 8692</strain>
    </source>
</reference>
<sequence length="125" mass="14056">MPRLELTDRELIVHLGKWDKMLAFTDNIRVQIAQIKSAREDSRFGGPGGMKLGWRIPGTHIPFVVAAGTFVRSGERQFVFMRRKLQTVVIEVAHKEWTRLVIGVPDAHAEASRINAAVTRLRGLG</sequence>
<comment type="caution">
    <text evidence="1">The sequence shown here is derived from an EMBL/GenBank/DDBJ whole genome shotgun (WGS) entry which is preliminary data.</text>
</comment>
<dbReference type="EMBL" id="VUYU01000003">
    <property type="protein sequence ID" value="NHZ33302.1"/>
    <property type="molecule type" value="Genomic_DNA"/>
</dbReference>
<evidence type="ECO:0000313" key="1">
    <source>
        <dbReference type="EMBL" id="NHZ33302.1"/>
    </source>
</evidence>
<evidence type="ECO:0008006" key="3">
    <source>
        <dbReference type="Google" id="ProtNLM"/>
    </source>
</evidence>
<dbReference type="Proteomes" id="UP000785613">
    <property type="component" value="Unassembled WGS sequence"/>
</dbReference>